<sequence length="158" mass="17744">MKLLRVVLHVGKVMLASGCTIALSLLTRRRCLSLWETFSQFGCRHLSSAGFELGSASDRAYCIYETLHECENFLSRHDPTTRKNSIPPPDTLNIIDKFHDVFVASMSDDLHTPVVLAALSDPLKAINDLLHARKISQFTQDKLDPLVLYSIFSEKTIP</sequence>
<dbReference type="EMBL" id="CM039435">
    <property type="protein sequence ID" value="KAI4316354.1"/>
    <property type="molecule type" value="Genomic_DNA"/>
</dbReference>
<dbReference type="Proteomes" id="UP000828941">
    <property type="component" value="Chromosome 10"/>
</dbReference>
<organism evidence="1 2">
    <name type="scientific">Bauhinia variegata</name>
    <name type="common">Purple orchid tree</name>
    <name type="synonym">Phanera variegata</name>
    <dbReference type="NCBI Taxonomy" id="167791"/>
    <lineage>
        <taxon>Eukaryota</taxon>
        <taxon>Viridiplantae</taxon>
        <taxon>Streptophyta</taxon>
        <taxon>Embryophyta</taxon>
        <taxon>Tracheophyta</taxon>
        <taxon>Spermatophyta</taxon>
        <taxon>Magnoliopsida</taxon>
        <taxon>eudicotyledons</taxon>
        <taxon>Gunneridae</taxon>
        <taxon>Pentapetalae</taxon>
        <taxon>rosids</taxon>
        <taxon>fabids</taxon>
        <taxon>Fabales</taxon>
        <taxon>Fabaceae</taxon>
        <taxon>Cercidoideae</taxon>
        <taxon>Cercideae</taxon>
        <taxon>Bauhiniinae</taxon>
        <taxon>Bauhinia</taxon>
    </lineage>
</organism>
<accession>A0ACB9LYR9</accession>
<gene>
    <name evidence="1" type="ORF">L6164_024342</name>
</gene>
<keyword evidence="2" id="KW-1185">Reference proteome</keyword>
<evidence type="ECO:0000313" key="2">
    <source>
        <dbReference type="Proteomes" id="UP000828941"/>
    </source>
</evidence>
<comment type="caution">
    <text evidence="1">The sequence shown here is derived from an EMBL/GenBank/DDBJ whole genome shotgun (WGS) entry which is preliminary data.</text>
</comment>
<evidence type="ECO:0000313" key="1">
    <source>
        <dbReference type="EMBL" id="KAI4316354.1"/>
    </source>
</evidence>
<proteinExistence type="predicted"/>
<reference evidence="1 2" key="1">
    <citation type="journal article" date="2022" name="DNA Res.">
        <title>Chromosomal-level genome assembly of the orchid tree Bauhinia variegata (Leguminosae; Cercidoideae) supports the allotetraploid origin hypothesis of Bauhinia.</title>
        <authorList>
            <person name="Zhong Y."/>
            <person name="Chen Y."/>
            <person name="Zheng D."/>
            <person name="Pang J."/>
            <person name="Liu Y."/>
            <person name="Luo S."/>
            <person name="Meng S."/>
            <person name="Qian L."/>
            <person name="Wei D."/>
            <person name="Dai S."/>
            <person name="Zhou R."/>
        </authorList>
    </citation>
    <scope>NUCLEOTIDE SEQUENCE [LARGE SCALE GENOMIC DNA]</scope>
    <source>
        <strain evidence="1">BV-YZ2020</strain>
    </source>
</reference>
<protein>
    <submittedName>
        <fullName evidence="1">Uncharacterized protein</fullName>
    </submittedName>
</protein>
<name>A0ACB9LYR9_BAUVA</name>